<accession>H2CB79</accession>
<feature type="compositionally biased region" description="Basic and acidic residues" evidence="1">
    <location>
        <begin position="131"/>
        <end position="154"/>
    </location>
</feature>
<keyword evidence="3" id="KW-1185">Reference proteome</keyword>
<evidence type="ECO:0000313" key="2">
    <source>
        <dbReference type="EMBL" id="EHQ05219.1"/>
    </source>
</evidence>
<dbReference type="Proteomes" id="UP000005737">
    <property type="component" value="Unassembled WGS sequence"/>
</dbReference>
<proteinExistence type="predicted"/>
<protein>
    <submittedName>
        <fullName evidence="2">Uncharacterized protein</fullName>
    </submittedName>
</protein>
<dbReference type="STRING" id="183.GCA_002009735_04035"/>
<evidence type="ECO:0000313" key="3">
    <source>
        <dbReference type="Proteomes" id="UP000005737"/>
    </source>
</evidence>
<gene>
    <name evidence="2" type="ORF">Lepil_0515</name>
</gene>
<reference evidence="2 3" key="1">
    <citation type="submission" date="2011-10" db="EMBL/GenBank/DDBJ databases">
        <title>The Improved High-Quality Draft genome of Leptonema illini DSM 21528.</title>
        <authorList>
            <consortium name="US DOE Joint Genome Institute (JGI-PGF)"/>
            <person name="Lucas S."/>
            <person name="Copeland A."/>
            <person name="Lapidus A."/>
            <person name="Glavina del Rio T."/>
            <person name="Dalin E."/>
            <person name="Tice H."/>
            <person name="Bruce D."/>
            <person name="Goodwin L."/>
            <person name="Pitluck S."/>
            <person name="Peters L."/>
            <person name="Mikhailova N."/>
            <person name="Held B."/>
            <person name="Kyrpides N."/>
            <person name="Mavromatis K."/>
            <person name="Ivanova N."/>
            <person name="Markowitz V."/>
            <person name="Cheng J.-F."/>
            <person name="Hugenholtz P."/>
            <person name="Woyke T."/>
            <person name="Wu D."/>
            <person name="Gronow S."/>
            <person name="Wellnitz S."/>
            <person name="Brambilla E.-M."/>
            <person name="Klenk H.-P."/>
            <person name="Eisen J.A."/>
        </authorList>
    </citation>
    <scope>NUCLEOTIDE SEQUENCE [LARGE SCALE GENOMIC DNA]</scope>
    <source>
        <strain evidence="2 3">DSM 21528</strain>
    </source>
</reference>
<dbReference type="EMBL" id="JH597773">
    <property type="protein sequence ID" value="EHQ05219.1"/>
    <property type="molecule type" value="Genomic_DNA"/>
</dbReference>
<organism evidence="2 3">
    <name type="scientific">Leptonema illini DSM 21528</name>
    <dbReference type="NCBI Taxonomy" id="929563"/>
    <lineage>
        <taxon>Bacteria</taxon>
        <taxon>Pseudomonadati</taxon>
        <taxon>Spirochaetota</taxon>
        <taxon>Spirochaetia</taxon>
        <taxon>Leptospirales</taxon>
        <taxon>Leptospiraceae</taxon>
        <taxon>Leptonema</taxon>
    </lineage>
</organism>
<dbReference type="HOGENOM" id="CLU_1616988_0_0_12"/>
<feature type="region of interest" description="Disordered" evidence="1">
    <location>
        <begin position="131"/>
        <end position="164"/>
    </location>
</feature>
<sequence>MASVFYACHGKNGENRRRNRSFFPRNTRKARKRKGGEVLLIPTLFYPLRVLRDLCGRFFFFSRNIAAKRFNRGGLRGRGEKGKSFLPRNTRKARKKSRAFDLFIDRIFPPCLRGLHSYGFLVSERREEGITTEKDRKKSKSAFHEIHEKHERGKNGKSTSYLPF</sequence>
<evidence type="ECO:0000256" key="1">
    <source>
        <dbReference type="SAM" id="MobiDB-lite"/>
    </source>
</evidence>
<dbReference type="AlphaFoldDB" id="H2CB79"/>
<name>H2CB79_9LEPT</name>